<keyword evidence="2" id="KW-1185">Reference proteome</keyword>
<evidence type="ECO:0000313" key="2">
    <source>
        <dbReference type="Proteomes" id="UP000326396"/>
    </source>
</evidence>
<comment type="caution">
    <text evidence="1">The sequence shown here is derived from an EMBL/GenBank/DDBJ whole genome shotgun (WGS) entry which is preliminary data.</text>
</comment>
<protein>
    <submittedName>
        <fullName evidence="1">Uncharacterized protein</fullName>
    </submittedName>
</protein>
<dbReference type="EMBL" id="SZYD01000017">
    <property type="protein sequence ID" value="KAD3066546.1"/>
    <property type="molecule type" value="Genomic_DNA"/>
</dbReference>
<gene>
    <name evidence="1" type="ORF">E3N88_34426</name>
</gene>
<reference evidence="1 2" key="1">
    <citation type="submission" date="2019-05" db="EMBL/GenBank/DDBJ databases">
        <title>Mikania micrantha, genome provides insights into the molecular mechanism of rapid growth.</title>
        <authorList>
            <person name="Liu B."/>
        </authorList>
    </citation>
    <scope>NUCLEOTIDE SEQUENCE [LARGE SCALE GENOMIC DNA]</scope>
    <source>
        <strain evidence="1">NLD-2019</strain>
        <tissue evidence="1">Leaf</tissue>
    </source>
</reference>
<dbReference type="AlphaFoldDB" id="A0A5N6LYZ5"/>
<organism evidence="1 2">
    <name type="scientific">Mikania micrantha</name>
    <name type="common">bitter vine</name>
    <dbReference type="NCBI Taxonomy" id="192012"/>
    <lineage>
        <taxon>Eukaryota</taxon>
        <taxon>Viridiplantae</taxon>
        <taxon>Streptophyta</taxon>
        <taxon>Embryophyta</taxon>
        <taxon>Tracheophyta</taxon>
        <taxon>Spermatophyta</taxon>
        <taxon>Magnoliopsida</taxon>
        <taxon>eudicotyledons</taxon>
        <taxon>Gunneridae</taxon>
        <taxon>Pentapetalae</taxon>
        <taxon>asterids</taxon>
        <taxon>campanulids</taxon>
        <taxon>Asterales</taxon>
        <taxon>Asteraceae</taxon>
        <taxon>Asteroideae</taxon>
        <taxon>Heliantheae alliance</taxon>
        <taxon>Eupatorieae</taxon>
        <taxon>Mikania</taxon>
    </lineage>
</organism>
<evidence type="ECO:0000313" key="1">
    <source>
        <dbReference type="EMBL" id="KAD3066546.1"/>
    </source>
</evidence>
<name>A0A5N6LYZ5_9ASTR</name>
<accession>A0A5N6LYZ5</accession>
<proteinExistence type="predicted"/>
<sequence>MKKMAESRNPSFFDNGGEECLRRFYQSRECALRIVFDTESGIYLHCLAFTQSKPVKAHAPPRVYWHCSAYDKEITVATVPKYKANTVTPLKIPSHRNFLSRHHPTENFKTPLENLTHCKRGERCV</sequence>
<dbReference type="Proteomes" id="UP000326396">
    <property type="component" value="Linkage Group LG7"/>
</dbReference>